<sequence length="193" mass="21897">MSNEEELLSSETDVKVKEENVVIPKNGLQETETIIIVSVFGGAWLVLLVLCVVLFVQVAGLRRKVADLCNSGRLRVQKLKMSPNKDFAFTNPGLTPDEELSRRGYSMYQASDDDIESGRGTERQTERQSDEQNGQDQGRANGKFVDELTRELDSRQQKQQAPAFLLTSIQNSKLRRDRERNGRESETNPNFIY</sequence>
<dbReference type="AlphaFoldDB" id="A0A212FDP3"/>
<dbReference type="InParanoid" id="A0A212FDP3"/>
<dbReference type="Proteomes" id="UP000007151">
    <property type="component" value="Unassembled WGS sequence"/>
</dbReference>
<feature type="compositionally biased region" description="Basic and acidic residues" evidence="1">
    <location>
        <begin position="144"/>
        <end position="156"/>
    </location>
</feature>
<dbReference type="EMBL" id="AGBW02008999">
    <property type="protein sequence ID" value="OWR51895.1"/>
    <property type="molecule type" value="Genomic_DNA"/>
</dbReference>
<keyword evidence="4" id="KW-1185">Reference proteome</keyword>
<protein>
    <submittedName>
        <fullName evidence="3">Uncharacterized protein</fullName>
    </submittedName>
</protein>
<organism evidence="3 4">
    <name type="scientific">Danaus plexippus plexippus</name>
    <dbReference type="NCBI Taxonomy" id="278856"/>
    <lineage>
        <taxon>Eukaryota</taxon>
        <taxon>Metazoa</taxon>
        <taxon>Ecdysozoa</taxon>
        <taxon>Arthropoda</taxon>
        <taxon>Hexapoda</taxon>
        <taxon>Insecta</taxon>
        <taxon>Pterygota</taxon>
        <taxon>Neoptera</taxon>
        <taxon>Endopterygota</taxon>
        <taxon>Lepidoptera</taxon>
        <taxon>Glossata</taxon>
        <taxon>Ditrysia</taxon>
        <taxon>Papilionoidea</taxon>
        <taxon>Nymphalidae</taxon>
        <taxon>Danainae</taxon>
        <taxon>Danaini</taxon>
        <taxon>Danaina</taxon>
        <taxon>Danaus</taxon>
        <taxon>Danaus</taxon>
    </lineage>
</organism>
<evidence type="ECO:0000256" key="2">
    <source>
        <dbReference type="SAM" id="Phobius"/>
    </source>
</evidence>
<evidence type="ECO:0000313" key="3">
    <source>
        <dbReference type="EMBL" id="OWR51895.1"/>
    </source>
</evidence>
<accession>A0A212FDP3</accession>
<keyword evidence="2" id="KW-1133">Transmembrane helix</keyword>
<evidence type="ECO:0000256" key="1">
    <source>
        <dbReference type="SAM" id="MobiDB-lite"/>
    </source>
</evidence>
<feature type="compositionally biased region" description="Basic and acidic residues" evidence="1">
    <location>
        <begin position="174"/>
        <end position="186"/>
    </location>
</feature>
<feature type="compositionally biased region" description="Basic and acidic residues" evidence="1">
    <location>
        <begin position="116"/>
        <end position="130"/>
    </location>
</feature>
<keyword evidence="2" id="KW-0812">Transmembrane</keyword>
<reference evidence="3 4" key="1">
    <citation type="journal article" date="2011" name="Cell">
        <title>The monarch butterfly genome yields insights into long-distance migration.</title>
        <authorList>
            <person name="Zhan S."/>
            <person name="Merlin C."/>
            <person name="Boore J.L."/>
            <person name="Reppert S.M."/>
        </authorList>
    </citation>
    <scope>NUCLEOTIDE SEQUENCE [LARGE SCALE GENOMIC DNA]</scope>
    <source>
        <strain evidence="3">F-2</strain>
    </source>
</reference>
<feature type="region of interest" description="Disordered" evidence="1">
    <location>
        <begin position="109"/>
        <end position="193"/>
    </location>
</feature>
<gene>
    <name evidence="3" type="ORF">KGM_209133</name>
</gene>
<dbReference type="KEGG" id="dpl:KGM_209133"/>
<dbReference type="eggNOG" id="ENOG502TC2M">
    <property type="taxonomic scope" value="Eukaryota"/>
</dbReference>
<comment type="caution">
    <text evidence="3">The sequence shown here is derived from an EMBL/GenBank/DDBJ whole genome shotgun (WGS) entry which is preliminary data.</text>
</comment>
<name>A0A212FDP3_DANPL</name>
<keyword evidence="2" id="KW-0472">Membrane</keyword>
<feature type="transmembrane region" description="Helical" evidence="2">
    <location>
        <begin position="34"/>
        <end position="56"/>
    </location>
</feature>
<proteinExistence type="predicted"/>
<evidence type="ECO:0000313" key="4">
    <source>
        <dbReference type="Proteomes" id="UP000007151"/>
    </source>
</evidence>